<proteinExistence type="predicted"/>
<keyword evidence="2" id="KW-1185">Reference proteome</keyword>
<organism evidence="1 2">
    <name type="scientific">Pistacia atlantica</name>
    <dbReference type="NCBI Taxonomy" id="434234"/>
    <lineage>
        <taxon>Eukaryota</taxon>
        <taxon>Viridiplantae</taxon>
        <taxon>Streptophyta</taxon>
        <taxon>Embryophyta</taxon>
        <taxon>Tracheophyta</taxon>
        <taxon>Spermatophyta</taxon>
        <taxon>Magnoliopsida</taxon>
        <taxon>eudicotyledons</taxon>
        <taxon>Gunneridae</taxon>
        <taxon>Pentapetalae</taxon>
        <taxon>rosids</taxon>
        <taxon>malvids</taxon>
        <taxon>Sapindales</taxon>
        <taxon>Anacardiaceae</taxon>
        <taxon>Pistacia</taxon>
    </lineage>
</organism>
<sequence length="167" mass="19253">MVPIEGCKVKKCGVRFLRPQDYTWKNPIDLSSLKRRLKLNENGRCNDEPPSYDLSAECNCQFESSLTSLDLKEMFDTNEPPSKRLKKCNYKYNINNCDVKREIEVAELNPSISQPTGFADSDSEIEVAELNPSISRPTGFADFDLNEFPIDDEDEPQPKRLKEFKFF</sequence>
<name>A0ACC1AN41_9ROSI</name>
<protein>
    <submittedName>
        <fullName evidence="1">Uncharacterized protein</fullName>
    </submittedName>
</protein>
<gene>
    <name evidence="1" type="ORF">Patl1_31455</name>
</gene>
<reference evidence="2" key="1">
    <citation type="journal article" date="2023" name="G3 (Bethesda)">
        <title>Genome assembly and association tests identify interacting loci associated with vigor, precocity, and sex in interspecific pistachio rootstocks.</title>
        <authorList>
            <person name="Palmer W."/>
            <person name="Jacygrad E."/>
            <person name="Sagayaradj S."/>
            <person name="Cavanaugh K."/>
            <person name="Han R."/>
            <person name="Bertier L."/>
            <person name="Beede B."/>
            <person name="Kafkas S."/>
            <person name="Golino D."/>
            <person name="Preece J."/>
            <person name="Michelmore R."/>
        </authorList>
    </citation>
    <scope>NUCLEOTIDE SEQUENCE [LARGE SCALE GENOMIC DNA]</scope>
</reference>
<evidence type="ECO:0000313" key="1">
    <source>
        <dbReference type="EMBL" id="KAJ0088068.1"/>
    </source>
</evidence>
<evidence type="ECO:0000313" key="2">
    <source>
        <dbReference type="Proteomes" id="UP001164250"/>
    </source>
</evidence>
<comment type="caution">
    <text evidence="1">The sequence shown here is derived from an EMBL/GenBank/DDBJ whole genome shotgun (WGS) entry which is preliminary data.</text>
</comment>
<dbReference type="Proteomes" id="UP001164250">
    <property type="component" value="Chromosome 9"/>
</dbReference>
<dbReference type="EMBL" id="CM047905">
    <property type="protein sequence ID" value="KAJ0088068.1"/>
    <property type="molecule type" value="Genomic_DNA"/>
</dbReference>
<accession>A0ACC1AN41</accession>